<dbReference type="STRING" id="7897.ENSLACP00000021669"/>
<dbReference type="OrthoDB" id="10262359at2759"/>
<sequence>MSKRVLLAYAFWFLGGPLGLHHIYLGRDSHALLWMVTFGGFGMGWIWEFWQIPSYVAKANEREAMRKEQRPSEPPASSLRVVGQLTIGIYFGIVAIIGLSSFSTFYLIALPLAVGLGVHLVASVGDETSDLVKTLIASFITSPIFYGRPLATLPISITASVTSYQHRRYKTGIRQEENLRVRLYRLGLAYLAFTMPLSYCVFYNTTMTITYIADTIGAILDAVRVFPMLKSLLETTLLFPYHTWKLFTGGAGFAYGSFQEWEKIYESLTSYQNEKKHLAYKVLGLSDDATLDEINKNYRELVKIWHPDHNPQRLEEAEHHFIQIQAAYKTLMKLKKSTKM</sequence>
<dbReference type="GO" id="GO:0016020">
    <property type="term" value="C:membrane"/>
    <property type="evidence" value="ECO:0007669"/>
    <property type="project" value="UniProtKB-SubCell"/>
</dbReference>
<evidence type="ECO:0000256" key="3">
    <source>
        <dbReference type="ARBA" id="ARBA00020945"/>
    </source>
</evidence>
<dbReference type="SMART" id="SM00271">
    <property type="entry name" value="DnaJ"/>
    <property type="match status" value="1"/>
</dbReference>
<dbReference type="Proteomes" id="UP000008672">
    <property type="component" value="Unassembled WGS sequence"/>
</dbReference>
<proteinExistence type="predicted"/>
<dbReference type="Pfam" id="PF05154">
    <property type="entry name" value="TM2"/>
    <property type="match status" value="1"/>
</dbReference>
<name>H3BIE8_LATCH</name>
<keyword evidence="5 7" id="KW-1133">Transmembrane helix</keyword>
<evidence type="ECO:0000256" key="5">
    <source>
        <dbReference type="ARBA" id="ARBA00022989"/>
    </source>
</evidence>
<evidence type="ECO:0000313" key="9">
    <source>
        <dbReference type="Ensembl" id="ENSLACP00000021669.2"/>
    </source>
</evidence>
<dbReference type="AlphaFoldDB" id="H3BIE8"/>
<dbReference type="Pfam" id="PF00226">
    <property type="entry name" value="DnaJ"/>
    <property type="match status" value="1"/>
</dbReference>
<keyword evidence="10" id="KW-1185">Reference proteome</keyword>
<comment type="subcellular location">
    <subcellularLocation>
        <location evidence="2">Membrane</location>
        <topology evidence="2">Multi-pass membrane protein</topology>
    </subcellularLocation>
</comment>
<dbReference type="OMA" id="VWWHCLL"/>
<dbReference type="KEGG" id="lcm:102353250"/>
<dbReference type="PROSITE" id="PS50076">
    <property type="entry name" value="DNAJ_2"/>
    <property type="match status" value="1"/>
</dbReference>
<comment type="function">
    <text evidence="1">May function as a co-chaperone.</text>
</comment>
<evidence type="ECO:0000259" key="8">
    <source>
        <dbReference type="PROSITE" id="PS50076"/>
    </source>
</evidence>
<feature type="domain" description="J" evidence="8">
    <location>
        <begin position="278"/>
        <end position="340"/>
    </location>
</feature>
<protein>
    <recommendedName>
        <fullName evidence="3">DnaJ homolog subfamily C member 22</fullName>
    </recommendedName>
</protein>
<feature type="transmembrane region" description="Helical" evidence="7">
    <location>
        <begin position="32"/>
        <end position="50"/>
    </location>
</feature>
<dbReference type="HOGENOM" id="CLU_057927_1_0_1"/>
<dbReference type="eggNOG" id="KOG0714">
    <property type="taxonomic scope" value="Eukaryota"/>
</dbReference>
<dbReference type="CDD" id="cd06257">
    <property type="entry name" value="DnaJ"/>
    <property type="match status" value="1"/>
</dbReference>
<evidence type="ECO:0000313" key="10">
    <source>
        <dbReference type="Proteomes" id="UP000008672"/>
    </source>
</evidence>
<dbReference type="GeneTree" id="ENSGT00390000012136"/>
<organism evidence="9 10">
    <name type="scientific">Latimeria chalumnae</name>
    <name type="common">Coelacanth</name>
    <dbReference type="NCBI Taxonomy" id="7897"/>
    <lineage>
        <taxon>Eukaryota</taxon>
        <taxon>Metazoa</taxon>
        <taxon>Chordata</taxon>
        <taxon>Craniata</taxon>
        <taxon>Vertebrata</taxon>
        <taxon>Euteleostomi</taxon>
        <taxon>Coelacanthiformes</taxon>
        <taxon>Coelacanthidae</taxon>
        <taxon>Latimeria</taxon>
    </lineage>
</organism>
<keyword evidence="4 7" id="KW-0812">Transmembrane</keyword>
<dbReference type="PRINTS" id="PR00625">
    <property type="entry name" value="JDOMAIN"/>
</dbReference>
<feature type="transmembrane region" description="Helical" evidence="7">
    <location>
        <begin position="144"/>
        <end position="162"/>
    </location>
</feature>
<reference evidence="9" key="3">
    <citation type="submission" date="2025-09" db="UniProtKB">
        <authorList>
            <consortium name="Ensembl"/>
        </authorList>
    </citation>
    <scope>IDENTIFICATION</scope>
</reference>
<dbReference type="GeneID" id="102353250"/>
<feature type="transmembrane region" description="Helical" evidence="7">
    <location>
        <begin position="81"/>
        <end position="99"/>
    </location>
</feature>
<dbReference type="InParanoid" id="H3BIE8"/>
<dbReference type="EMBL" id="AFYH01001850">
    <property type="status" value="NOT_ANNOTATED_CDS"/>
    <property type="molecule type" value="Genomic_DNA"/>
</dbReference>
<dbReference type="FunCoup" id="H3BIE8">
    <property type="interactions" value="108"/>
</dbReference>
<evidence type="ECO:0000256" key="7">
    <source>
        <dbReference type="SAM" id="Phobius"/>
    </source>
</evidence>
<feature type="transmembrane region" description="Helical" evidence="7">
    <location>
        <begin position="183"/>
        <end position="204"/>
    </location>
</feature>
<evidence type="ECO:0000256" key="4">
    <source>
        <dbReference type="ARBA" id="ARBA00022692"/>
    </source>
</evidence>
<evidence type="ECO:0000256" key="6">
    <source>
        <dbReference type="ARBA" id="ARBA00023136"/>
    </source>
</evidence>
<gene>
    <name evidence="9" type="primary">DNAJC22</name>
</gene>
<dbReference type="SUPFAM" id="SSF46565">
    <property type="entry name" value="Chaperone J-domain"/>
    <property type="match status" value="1"/>
</dbReference>
<feature type="transmembrane region" description="Helical" evidence="7">
    <location>
        <begin position="106"/>
        <end position="124"/>
    </location>
</feature>
<dbReference type="RefSeq" id="XP_014349696.1">
    <property type="nucleotide sequence ID" value="XM_014494210.2"/>
</dbReference>
<dbReference type="CTD" id="79962"/>
<evidence type="ECO:0000256" key="1">
    <source>
        <dbReference type="ARBA" id="ARBA00002080"/>
    </source>
</evidence>
<feature type="transmembrane region" description="Helical" evidence="7">
    <location>
        <begin position="6"/>
        <end position="25"/>
    </location>
</feature>
<keyword evidence="6 7" id="KW-0472">Membrane</keyword>
<dbReference type="EMBL" id="AFYH01001849">
    <property type="status" value="NOT_ANNOTATED_CDS"/>
    <property type="molecule type" value="Genomic_DNA"/>
</dbReference>
<evidence type="ECO:0000256" key="2">
    <source>
        <dbReference type="ARBA" id="ARBA00004141"/>
    </source>
</evidence>
<dbReference type="InterPro" id="IPR007829">
    <property type="entry name" value="TM2"/>
</dbReference>
<reference evidence="10" key="1">
    <citation type="submission" date="2011-08" db="EMBL/GenBank/DDBJ databases">
        <title>The draft genome of Latimeria chalumnae.</title>
        <authorList>
            <person name="Di Palma F."/>
            <person name="Alfoldi J."/>
            <person name="Johnson J."/>
            <person name="Berlin A."/>
            <person name="Gnerre S."/>
            <person name="Jaffe D."/>
            <person name="MacCallum I."/>
            <person name="Young S."/>
            <person name="Walker B.J."/>
            <person name="Lander E."/>
            <person name="Lindblad-Toh K."/>
        </authorList>
    </citation>
    <scope>NUCLEOTIDE SEQUENCE [LARGE SCALE GENOMIC DNA]</scope>
    <source>
        <strain evidence="10">Wild caught</strain>
    </source>
</reference>
<dbReference type="InterPro" id="IPR001623">
    <property type="entry name" value="DnaJ_domain"/>
</dbReference>
<dbReference type="Ensembl" id="ENSLACT00000021810.2">
    <property type="protein sequence ID" value="ENSLACP00000021669.2"/>
    <property type="gene ID" value="ENSLACG00000019040.2"/>
</dbReference>
<accession>H3BIE8</accession>
<reference evidence="9" key="2">
    <citation type="submission" date="2025-08" db="UniProtKB">
        <authorList>
            <consortium name="Ensembl"/>
        </authorList>
    </citation>
    <scope>IDENTIFICATION</scope>
</reference>
<dbReference type="PANTHER" id="PTHR44733:SF1">
    <property type="entry name" value="DNAJ HOMOLOG SUBFAMILY C MEMBER 22"/>
    <property type="match status" value="1"/>
</dbReference>
<dbReference type="InterPro" id="IPR036869">
    <property type="entry name" value="J_dom_sf"/>
</dbReference>
<dbReference type="Gene3D" id="1.10.287.110">
    <property type="entry name" value="DnaJ domain"/>
    <property type="match status" value="1"/>
</dbReference>
<dbReference type="PANTHER" id="PTHR44733">
    <property type="entry name" value="DNAJ HOMOLOG SUBFAMILY C MEMBER 22"/>
    <property type="match status" value="1"/>
</dbReference>